<feature type="region of interest" description="Disordered" evidence="1">
    <location>
        <begin position="1054"/>
        <end position="1096"/>
    </location>
</feature>
<feature type="region of interest" description="Disordered" evidence="1">
    <location>
        <begin position="771"/>
        <end position="800"/>
    </location>
</feature>
<evidence type="ECO:0000313" key="3">
    <source>
        <dbReference type="RefSeq" id="XP_030751573.1"/>
    </source>
</evidence>
<evidence type="ECO:0000256" key="1">
    <source>
        <dbReference type="SAM" id="MobiDB-lite"/>
    </source>
</evidence>
<accession>A0A6J2XJA7</accession>
<organism evidence="2 3">
    <name type="scientific">Sitophilus oryzae</name>
    <name type="common">Rice weevil</name>
    <name type="synonym">Curculio oryzae</name>
    <dbReference type="NCBI Taxonomy" id="7048"/>
    <lineage>
        <taxon>Eukaryota</taxon>
        <taxon>Metazoa</taxon>
        <taxon>Ecdysozoa</taxon>
        <taxon>Arthropoda</taxon>
        <taxon>Hexapoda</taxon>
        <taxon>Insecta</taxon>
        <taxon>Pterygota</taxon>
        <taxon>Neoptera</taxon>
        <taxon>Endopterygota</taxon>
        <taxon>Coleoptera</taxon>
        <taxon>Polyphaga</taxon>
        <taxon>Cucujiformia</taxon>
        <taxon>Curculionidae</taxon>
        <taxon>Dryophthorinae</taxon>
        <taxon>Sitophilus</taxon>
    </lineage>
</organism>
<dbReference type="RefSeq" id="XP_030751573.1">
    <property type="nucleotide sequence ID" value="XM_030895713.1"/>
</dbReference>
<keyword evidence="2" id="KW-1185">Reference proteome</keyword>
<feature type="compositionally biased region" description="Low complexity" evidence="1">
    <location>
        <begin position="449"/>
        <end position="462"/>
    </location>
</feature>
<feature type="compositionally biased region" description="Basic and acidic residues" evidence="1">
    <location>
        <begin position="143"/>
        <end position="152"/>
    </location>
</feature>
<protein>
    <submittedName>
        <fullName evidence="3">Uncharacterized protein LOC115879069</fullName>
    </submittedName>
</protein>
<dbReference type="KEGG" id="soy:115879069"/>
<feature type="compositionally biased region" description="Polar residues" evidence="1">
    <location>
        <begin position="779"/>
        <end position="793"/>
    </location>
</feature>
<feature type="compositionally biased region" description="Basic residues" evidence="1">
    <location>
        <begin position="153"/>
        <end position="163"/>
    </location>
</feature>
<dbReference type="OrthoDB" id="6784559at2759"/>
<name>A0A6J2XJA7_SITOR</name>
<dbReference type="GeneID" id="115879069"/>
<evidence type="ECO:0000313" key="2">
    <source>
        <dbReference type="Proteomes" id="UP000504635"/>
    </source>
</evidence>
<reference evidence="3" key="1">
    <citation type="submission" date="2025-08" db="UniProtKB">
        <authorList>
            <consortium name="RefSeq"/>
        </authorList>
    </citation>
    <scope>IDENTIFICATION</scope>
    <source>
        <tissue evidence="3">Gonads</tissue>
    </source>
</reference>
<dbReference type="InParanoid" id="A0A6J2XJA7"/>
<dbReference type="Proteomes" id="UP000504635">
    <property type="component" value="Unplaced"/>
</dbReference>
<feature type="compositionally biased region" description="Polar residues" evidence="1">
    <location>
        <begin position="1054"/>
        <end position="1066"/>
    </location>
</feature>
<gene>
    <name evidence="3" type="primary">LOC115879069</name>
</gene>
<feature type="region of interest" description="Disordered" evidence="1">
    <location>
        <begin position="430"/>
        <end position="462"/>
    </location>
</feature>
<feature type="compositionally biased region" description="Basic and acidic residues" evidence="1">
    <location>
        <begin position="1074"/>
        <end position="1083"/>
    </location>
</feature>
<feature type="region of interest" description="Disordered" evidence="1">
    <location>
        <begin position="121"/>
        <end position="163"/>
    </location>
</feature>
<sequence length="1255" mass="144049">MSDDISIKQWWPNYPHPVQRYLTWRDKNTPALMYNDVEIRKNYSKQFEKSETERNKSLNECSIEEGDQNYKAKLRPRKKYRKNKHSVKHICETEVPIQKKEKDEMRPYKKRSFYAELKNKDCSLDNNEENTEKQKGNLSPNEENDKEKEGVPRGRKRWKRKISRKQFRHHDIKLFTPGEYKTSTLLKQKDVNNTEQNKLDNIQKETITDSIVTSLGGQKQHQVPVDVKISSHFRVADLIEPTACLKQKHEENNNTRSVQNNNSNNINVGKHHLPAIIMENPIVNRRMTDNNVPKNSCNGLDEYSFRKSFTESTPIQNHATPTVPLIQKPTYFEERQFMWQKIGLSSHLNKASPVVQTTQSQQINNYFKDTNNEAAKLCESIETTTIDEPEDLSVKQPVDLSKKKLEIQNKEVKYKDYEISKLDNLKIHLSRRKSKSNDERDNIQPRFQSHPSSPIQKSSISPSIVNISQSHKSESGSIQHNQSNDIGVRVLPVSLGHLSPPIHPHSPTYQQIDQVNRIISMLSGIRSYMTLPVPNELLKHVDSITTQLRMIIDDDNVPQNLKTEAQRLMSTLEDVVFRNKELNLVTPSMDLPNVASHDFGLEKERQYDAAYPYNPYPLQAYQKLPPHVQFSTPVDQLLNRPRSKSHRSEKKHHRHMIKRTMSNPQAGSRKEDITWDQSTLVSPIIERLQPAMYSPPAPIERTSPDYPDVFYQKLQQHISNGYTLPISVHPGMISRKGTGPTKHSLPNSNPLSPQAKKIHHSREEISIRMTENNNEKKSQVSNHMEPQRLSQSPEVIPITLPPLPKRPAVIVEDNSMEITKETTNKPLKNSPSITTILRTTGDRISSSPEIEFTNGKEKGQDENNTEFLVWMEKLKKDENLKSKFLTQMGILKRPIKQESTIEIMDSDEETHPQEPKTKPVQNDAHIPKCPTLPPLLPILAQGTTITPQVTSSIQPNANGIKYSLSSSIPNEAQCKQLGKKSNTLISESSKIQPIKLGFAPSPQRSPDKAIYSPQIEPISPVGNGSGFVFPDTIQSKADKAVTSPTYVQKFKSSNTYGQYKNPTSPRMASYPREAGTERRKSMDRPQAPGSPPRIAPHGKLCYIRDNHMFIRYFDDTQVELFISNLSLQDDELLKTTGLDPDQFKHSLPFSKRKHSSDQPLSGTEMIRLPEHVEFSRREDLREVEEFVNESNLVEQYVPRDFADFYRYVTGFQIIKKKAPVSLQTFLAMYNTNRTTELLRKYLQRTDVDTPMSGVR</sequence>
<feature type="region of interest" description="Disordered" evidence="1">
    <location>
        <begin position="737"/>
        <end position="758"/>
    </location>
</feature>
<dbReference type="AlphaFoldDB" id="A0A6J2XJA7"/>
<proteinExistence type="predicted"/>